<gene>
    <name evidence="2" type="primary">LOC115575338</name>
</gene>
<reference evidence="2" key="1">
    <citation type="submission" date="2021-04" db="EMBL/GenBank/DDBJ databases">
        <authorList>
            <consortium name="Wellcome Sanger Institute Data Sharing"/>
        </authorList>
    </citation>
    <scope>NUCLEOTIDE SEQUENCE [LARGE SCALE GENOMIC DNA]</scope>
</reference>
<name>A0A671TUC8_SPAAU</name>
<dbReference type="Ensembl" id="ENSSAUT00010006094.1">
    <property type="protein sequence ID" value="ENSSAUP00010005669.1"/>
    <property type="gene ID" value="ENSSAUG00010002879.1"/>
</dbReference>
<dbReference type="InterPro" id="IPR012337">
    <property type="entry name" value="RNaseH-like_sf"/>
</dbReference>
<dbReference type="PANTHER" id="PTHR45913:SF22">
    <property type="entry name" value="SCAN BOX DOMAIN-CONTAINING PROTEIN"/>
    <property type="match status" value="1"/>
</dbReference>
<accession>A0A671TUC8</accession>
<keyword evidence="3" id="KW-1185">Reference proteome</keyword>
<dbReference type="PANTHER" id="PTHR45913">
    <property type="entry name" value="EPM2A-INTERACTING PROTEIN 1"/>
    <property type="match status" value="1"/>
</dbReference>
<dbReference type="InParanoid" id="A0A671TUC8"/>
<evidence type="ECO:0000256" key="1">
    <source>
        <dbReference type="SAM" id="SignalP"/>
    </source>
</evidence>
<organism evidence="2 3">
    <name type="scientific">Sparus aurata</name>
    <name type="common">Gilthead sea bream</name>
    <dbReference type="NCBI Taxonomy" id="8175"/>
    <lineage>
        <taxon>Eukaryota</taxon>
        <taxon>Metazoa</taxon>
        <taxon>Chordata</taxon>
        <taxon>Craniata</taxon>
        <taxon>Vertebrata</taxon>
        <taxon>Euteleostomi</taxon>
        <taxon>Actinopterygii</taxon>
        <taxon>Neopterygii</taxon>
        <taxon>Teleostei</taxon>
        <taxon>Neoteleostei</taxon>
        <taxon>Acanthomorphata</taxon>
        <taxon>Eupercaria</taxon>
        <taxon>Spariformes</taxon>
        <taxon>Sparidae</taxon>
        <taxon>Sparus</taxon>
    </lineage>
</organism>
<dbReference type="SUPFAM" id="SSF53098">
    <property type="entry name" value="Ribonuclease H-like"/>
    <property type="match status" value="1"/>
</dbReference>
<evidence type="ECO:0000313" key="3">
    <source>
        <dbReference type="Proteomes" id="UP000472265"/>
    </source>
</evidence>
<feature type="chain" id="PRO_5025693387" description="DUF4371 domain-containing protein" evidence="1">
    <location>
        <begin position="17"/>
        <end position="493"/>
    </location>
</feature>
<dbReference type="Proteomes" id="UP000472265">
    <property type="component" value="Chromosome 23"/>
</dbReference>
<evidence type="ECO:0008006" key="4">
    <source>
        <dbReference type="Google" id="ProtNLM"/>
    </source>
</evidence>
<feature type="signal peptide" evidence="1">
    <location>
        <begin position="1"/>
        <end position="16"/>
    </location>
</feature>
<dbReference type="AlphaFoldDB" id="A0A671TUC8"/>
<protein>
    <recommendedName>
        <fullName evidence="4">DUF4371 domain-containing protein</fullName>
    </recommendedName>
</protein>
<dbReference type="GeneTree" id="ENSGT00940000160807"/>
<proteinExistence type="predicted"/>
<reference evidence="2" key="2">
    <citation type="submission" date="2025-08" db="UniProtKB">
        <authorList>
            <consortium name="Ensembl"/>
        </authorList>
    </citation>
    <scope>IDENTIFICATION</scope>
</reference>
<sequence>MRSVCVLLRARAVCVCVRVCVWSRELKGELSSLCHFQLQLIHDYVITFNHNPFTLQSNMAENKKKCRQYNANYINYGFIPSPANVHLPMCLLCEQVFSNEAMKPSRLQEHLSKKHPDKASKDSAYFQSLRDQRSRRPTINTMFARSVNQTESGLVASYNIALLIAKAGLPFTVGESLVIPAIKEAISTVMQRDPAPVTKAIPLSNDSVALRIREMSMDTEQQLCATLRGCRFSIQLDETTTADNNVLLMAYVRYVSGRDLPEDFLFGEYLATDTRGETIFAALTEFLRERDIPVTNIIACATDGAPAMVGRYRGFATLLKQQVPQVLTVHCILHRHNLVSKKMSPSLHQSLDVAVKAINKIKAHALNDRLFRQLCGDNDEAFKRLLLHTEVRWLSKGNCLARLCELFHSVIEFLDQADATLKAKLWSCRHDIFYLSDFFGKMNEVTLKLQGDGMTLVHSKATICSFLAKLELYQQNLGRRQFINFPQLAKVGF</sequence>
<dbReference type="OMA" id="HASYNIT"/>
<reference evidence="2" key="3">
    <citation type="submission" date="2025-09" db="UniProtKB">
        <authorList>
            <consortium name="Ensembl"/>
        </authorList>
    </citation>
    <scope>IDENTIFICATION</scope>
</reference>
<keyword evidence="1" id="KW-0732">Signal</keyword>
<evidence type="ECO:0000313" key="2">
    <source>
        <dbReference type="Ensembl" id="ENSSAUP00010005669.1"/>
    </source>
</evidence>